<dbReference type="InterPro" id="IPR021084">
    <property type="entry name" value="Het-s_prion_dom"/>
</dbReference>
<sequence>MIEQITGFVDDLEAIWPAEAPRRERLVQIEIEEVNDEEALETVQDAAAGLDSVLGEAAGRKAAVIAERNLTGQVGTQDQARVRIGNEFANNFSGSGLAGFADQTSNSADTVDARGVSRVHIGTSYGGRGIFDD</sequence>
<feature type="domain" description="Het-s prion-forming" evidence="1">
    <location>
        <begin position="61"/>
        <end position="126"/>
    </location>
</feature>
<evidence type="ECO:0000259" key="1">
    <source>
        <dbReference type="Pfam" id="PF11558"/>
    </source>
</evidence>
<dbReference type="InterPro" id="IPR038305">
    <property type="entry name" value="HeLo_sf"/>
</dbReference>
<comment type="caution">
    <text evidence="3">The sequence shown here is derived from an EMBL/GenBank/DDBJ whole genome shotgun (WGS) entry which is preliminary data.</text>
</comment>
<dbReference type="EMBL" id="JAQQWK010000008">
    <property type="protein sequence ID" value="KAK8036217.1"/>
    <property type="molecule type" value="Genomic_DNA"/>
</dbReference>
<evidence type="ECO:0000313" key="3">
    <source>
        <dbReference type="EMBL" id="KAK8036217.1"/>
    </source>
</evidence>
<dbReference type="Gene3D" id="1.20.120.1020">
    <property type="entry name" value="Prion-inhibition and propagation, HeLo domain"/>
    <property type="match status" value="1"/>
</dbReference>
<name>A0ABR1SPU9_9PEZI</name>
<dbReference type="Proteomes" id="UP001444661">
    <property type="component" value="Unassembled WGS sequence"/>
</dbReference>
<keyword evidence="4" id="KW-1185">Reference proteome</keyword>
<dbReference type="Pfam" id="PF11558">
    <property type="entry name" value="HET-s_218-289"/>
    <property type="match status" value="1"/>
</dbReference>
<protein>
    <submittedName>
        <fullName evidence="3">Uncharacterized protein</fullName>
    </submittedName>
</protein>
<accession>A0ABR1SPU9</accession>
<proteinExistence type="predicted"/>
<evidence type="ECO:0000259" key="2">
    <source>
        <dbReference type="Pfam" id="PF14479"/>
    </source>
</evidence>
<feature type="domain" description="Prion-inhibition and propagation HeLo" evidence="2">
    <location>
        <begin position="1"/>
        <end position="42"/>
    </location>
</feature>
<dbReference type="Pfam" id="PF14479">
    <property type="entry name" value="HeLo"/>
    <property type="match status" value="1"/>
</dbReference>
<reference evidence="3 4" key="1">
    <citation type="submission" date="2023-01" db="EMBL/GenBank/DDBJ databases">
        <title>Analysis of 21 Apiospora genomes using comparative genomics revels a genus with tremendous synthesis potential of carbohydrate active enzymes and secondary metabolites.</title>
        <authorList>
            <person name="Sorensen T."/>
        </authorList>
    </citation>
    <scope>NUCLEOTIDE SEQUENCE [LARGE SCALE GENOMIC DNA]</scope>
    <source>
        <strain evidence="3 4">CBS 33761</strain>
    </source>
</reference>
<organism evidence="3 4">
    <name type="scientific">Apiospora rasikravindrae</name>
    <dbReference type="NCBI Taxonomy" id="990691"/>
    <lineage>
        <taxon>Eukaryota</taxon>
        <taxon>Fungi</taxon>
        <taxon>Dikarya</taxon>
        <taxon>Ascomycota</taxon>
        <taxon>Pezizomycotina</taxon>
        <taxon>Sordariomycetes</taxon>
        <taxon>Xylariomycetidae</taxon>
        <taxon>Amphisphaeriales</taxon>
        <taxon>Apiosporaceae</taxon>
        <taxon>Apiospora</taxon>
    </lineage>
</organism>
<dbReference type="InterPro" id="IPR029498">
    <property type="entry name" value="HeLo_dom"/>
</dbReference>
<gene>
    <name evidence="3" type="ORF">PG993_008831</name>
</gene>
<evidence type="ECO:0000313" key="4">
    <source>
        <dbReference type="Proteomes" id="UP001444661"/>
    </source>
</evidence>